<dbReference type="RefSeq" id="WP_209977958.1">
    <property type="nucleotide sequence ID" value="NZ_JAGGLB010000041.1"/>
</dbReference>
<protein>
    <submittedName>
        <fullName evidence="2">Lysophospholipase L1-like esterase</fullName>
    </submittedName>
</protein>
<dbReference type="Proteomes" id="UP001519287">
    <property type="component" value="Unassembled WGS sequence"/>
</dbReference>
<keyword evidence="3" id="KW-1185">Reference proteome</keyword>
<evidence type="ECO:0000313" key="2">
    <source>
        <dbReference type="EMBL" id="MBP1995958.1"/>
    </source>
</evidence>
<organism evidence="2 3">
    <name type="scientific">Paenibacillus eucommiae</name>
    <dbReference type="NCBI Taxonomy" id="1355755"/>
    <lineage>
        <taxon>Bacteria</taxon>
        <taxon>Bacillati</taxon>
        <taxon>Bacillota</taxon>
        <taxon>Bacilli</taxon>
        <taxon>Bacillales</taxon>
        <taxon>Paenibacillaceae</taxon>
        <taxon>Paenibacillus</taxon>
    </lineage>
</organism>
<reference evidence="2 3" key="1">
    <citation type="submission" date="2021-03" db="EMBL/GenBank/DDBJ databases">
        <title>Genomic Encyclopedia of Type Strains, Phase IV (KMG-IV): sequencing the most valuable type-strain genomes for metagenomic binning, comparative biology and taxonomic classification.</title>
        <authorList>
            <person name="Goeker M."/>
        </authorList>
    </citation>
    <scope>NUCLEOTIDE SEQUENCE [LARGE SCALE GENOMIC DNA]</scope>
    <source>
        <strain evidence="2 3">DSM 26048</strain>
    </source>
</reference>
<dbReference type="Gene3D" id="3.40.50.1110">
    <property type="entry name" value="SGNH hydrolase"/>
    <property type="match status" value="1"/>
</dbReference>
<sequence length="414" mass="45298">MIVKQPDKFPNKEVLLKFGEADGNPTYGGNAIGGGANPLPNQDILIRFGDSGGQPTYNGAIIAGGSIPSSIVRQTFNLFDKSRMITGSYHDPSTGNIISGGYETHKINVKPGYNYIFNKCDGIATQHSFYTASDVYISGASAKSAKAPANASYLHVKILSPAVANVLMVMETNYMISDYVPYTQKFLTTQEVQGWYRSKWYEKTWWVLGDSISTGYGDGVGAGNQYAAKPYHYLLSRERHIKVQNDAVSGYTIGNIYDNRVVNMPPTQYAPDLITLMAGTNDHGFNIAMGSISDDPATGTSFYARYQKTIEWLINRYPYASIGLIVPIQRSGIVDGNTANAAGKTLRDYCDAVVAIGKYYSIPVLDWYYGLGFSPYVASQKENYYFGSPSDGTHPNDAGHVKMAATVGDFIERL</sequence>
<dbReference type="Pfam" id="PF13472">
    <property type="entry name" value="Lipase_GDSL_2"/>
    <property type="match status" value="1"/>
</dbReference>
<feature type="domain" description="SGNH hydrolase-type esterase" evidence="1">
    <location>
        <begin position="207"/>
        <end position="400"/>
    </location>
</feature>
<dbReference type="InterPro" id="IPR051532">
    <property type="entry name" value="Ester_Hydrolysis_Enzymes"/>
</dbReference>
<dbReference type="InterPro" id="IPR013830">
    <property type="entry name" value="SGNH_hydro"/>
</dbReference>
<dbReference type="CDD" id="cd00229">
    <property type="entry name" value="SGNH_hydrolase"/>
    <property type="match status" value="1"/>
</dbReference>
<dbReference type="SUPFAM" id="SSF52266">
    <property type="entry name" value="SGNH hydrolase"/>
    <property type="match status" value="1"/>
</dbReference>
<dbReference type="EMBL" id="JAGGLB010000041">
    <property type="protein sequence ID" value="MBP1995958.1"/>
    <property type="molecule type" value="Genomic_DNA"/>
</dbReference>
<comment type="caution">
    <text evidence="2">The sequence shown here is derived from an EMBL/GenBank/DDBJ whole genome shotgun (WGS) entry which is preliminary data.</text>
</comment>
<dbReference type="InterPro" id="IPR036514">
    <property type="entry name" value="SGNH_hydro_sf"/>
</dbReference>
<gene>
    <name evidence="2" type="ORF">J2Z66_007600</name>
</gene>
<evidence type="ECO:0000313" key="3">
    <source>
        <dbReference type="Proteomes" id="UP001519287"/>
    </source>
</evidence>
<accession>A0ABS4J7Z0</accession>
<proteinExistence type="predicted"/>
<dbReference type="PANTHER" id="PTHR30383:SF5">
    <property type="entry name" value="SGNH HYDROLASE-TYPE ESTERASE DOMAIN-CONTAINING PROTEIN"/>
    <property type="match status" value="1"/>
</dbReference>
<evidence type="ECO:0000259" key="1">
    <source>
        <dbReference type="Pfam" id="PF13472"/>
    </source>
</evidence>
<name>A0ABS4J7Z0_9BACL</name>
<dbReference type="PANTHER" id="PTHR30383">
    <property type="entry name" value="THIOESTERASE 1/PROTEASE 1/LYSOPHOSPHOLIPASE L1"/>
    <property type="match status" value="1"/>
</dbReference>